<reference evidence="7 8" key="1">
    <citation type="journal article" date="2004" name="Science">
        <title>The genome of the diatom Thalassiosira pseudonana: ecology, evolution, and metabolism.</title>
        <authorList>
            <person name="Armbrust E.V."/>
            <person name="Berges J.A."/>
            <person name="Bowler C."/>
            <person name="Green B.R."/>
            <person name="Martinez D."/>
            <person name="Putnam N.H."/>
            <person name="Zhou S."/>
            <person name="Allen A.E."/>
            <person name="Apt K.E."/>
            <person name="Bechner M."/>
            <person name="Brzezinski M.A."/>
            <person name="Chaal B.K."/>
            <person name="Chiovitti A."/>
            <person name="Davis A.K."/>
            <person name="Demarest M.S."/>
            <person name="Detter J.C."/>
            <person name="Glavina T."/>
            <person name="Goodstein D."/>
            <person name="Hadi M.Z."/>
            <person name="Hellsten U."/>
            <person name="Hildebrand M."/>
            <person name="Jenkins B.D."/>
            <person name="Jurka J."/>
            <person name="Kapitonov V.V."/>
            <person name="Kroger N."/>
            <person name="Lau W.W."/>
            <person name="Lane T.W."/>
            <person name="Larimer F.W."/>
            <person name="Lippmeier J.C."/>
            <person name="Lucas S."/>
            <person name="Medina M."/>
            <person name="Montsant A."/>
            <person name="Obornik M."/>
            <person name="Parker M.S."/>
            <person name="Palenik B."/>
            <person name="Pazour G.J."/>
            <person name="Richardson P.M."/>
            <person name="Rynearson T.A."/>
            <person name="Saito M.A."/>
            <person name="Schwartz D.C."/>
            <person name="Thamatrakoln K."/>
            <person name="Valentin K."/>
            <person name="Vardi A."/>
            <person name="Wilkerson F.P."/>
            <person name="Rokhsar D.S."/>
        </authorList>
    </citation>
    <scope>NUCLEOTIDE SEQUENCE [LARGE SCALE GENOMIC DNA]</scope>
    <source>
        <strain evidence="7 8">CCMP1335</strain>
    </source>
</reference>
<evidence type="ECO:0000256" key="1">
    <source>
        <dbReference type="ARBA" id="ARBA00004123"/>
    </source>
</evidence>
<evidence type="ECO:0000259" key="6">
    <source>
        <dbReference type="SMART" id="SM00415"/>
    </source>
</evidence>
<accession>B8C0G4</accession>
<dbReference type="FunFam" id="1.10.10.10:FF:000479">
    <property type="entry name" value="Predicted protein"/>
    <property type="match status" value="1"/>
</dbReference>
<keyword evidence="8" id="KW-1185">Reference proteome</keyword>
<dbReference type="RefSeq" id="XP_002289976.1">
    <property type="nucleotide sequence ID" value="XM_002289940.1"/>
</dbReference>
<evidence type="ECO:0000256" key="3">
    <source>
        <dbReference type="ARBA" id="ARBA00023242"/>
    </source>
</evidence>
<feature type="region of interest" description="Disordered" evidence="5">
    <location>
        <begin position="234"/>
        <end position="261"/>
    </location>
</feature>
<evidence type="ECO:0000256" key="5">
    <source>
        <dbReference type="SAM" id="MobiDB-lite"/>
    </source>
</evidence>
<dbReference type="PANTHER" id="PTHR10015">
    <property type="entry name" value="HEAT SHOCK TRANSCRIPTION FACTOR"/>
    <property type="match status" value="1"/>
</dbReference>
<name>B8C0G4_THAPS</name>
<feature type="domain" description="HSF-type DNA-binding" evidence="6">
    <location>
        <begin position="107"/>
        <end position="205"/>
    </location>
</feature>
<dbReference type="Gene3D" id="1.10.10.10">
    <property type="entry name" value="Winged helix-like DNA-binding domain superfamily/Winged helix DNA-binding domain"/>
    <property type="match status" value="1"/>
</dbReference>
<dbReference type="GeneID" id="7451370"/>
<dbReference type="Proteomes" id="UP000001449">
    <property type="component" value="Chromosome 4"/>
</dbReference>
<dbReference type="Pfam" id="PF00447">
    <property type="entry name" value="HSF_DNA-bind"/>
    <property type="match status" value="1"/>
</dbReference>
<evidence type="ECO:0000256" key="2">
    <source>
        <dbReference type="ARBA" id="ARBA00023125"/>
    </source>
</evidence>
<dbReference type="GO" id="GO:0043565">
    <property type="term" value="F:sequence-specific DNA binding"/>
    <property type="evidence" value="ECO:0007669"/>
    <property type="project" value="InterPro"/>
</dbReference>
<dbReference type="HOGENOM" id="CLU_591226_0_0_1"/>
<gene>
    <name evidence="7" type="ORF">THAPSDRAFT_22454</name>
</gene>
<dbReference type="InterPro" id="IPR000232">
    <property type="entry name" value="HSF_DNA-bd"/>
</dbReference>
<protein>
    <recommendedName>
        <fullName evidence="6">HSF-type DNA-binding domain-containing protein</fullName>
    </recommendedName>
</protein>
<feature type="region of interest" description="Disordered" evidence="5">
    <location>
        <begin position="24"/>
        <end position="77"/>
    </location>
</feature>
<dbReference type="KEGG" id="tps:THAPSDRAFT_22454"/>
<keyword evidence="3" id="KW-0539">Nucleus</keyword>
<evidence type="ECO:0000313" key="8">
    <source>
        <dbReference type="Proteomes" id="UP000001449"/>
    </source>
</evidence>
<keyword evidence="2" id="KW-0238">DNA-binding</keyword>
<feature type="region of interest" description="Disordered" evidence="5">
    <location>
        <begin position="354"/>
        <end position="373"/>
    </location>
</feature>
<dbReference type="eggNOG" id="KOG0627">
    <property type="taxonomic scope" value="Eukaryota"/>
</dbReference>
<organism evidence="7 8">
    <name type="scientific">Thalassiosira pseudonana</name>
    <name type="common">Marine diatom</name>
    <name type="synonym">Cyclotella nana</name>
    <dbReference type="NCBI Taxonomy" id="35128"/>
    <lineage>
        <taxon>Eukaryota</taxon>
        <taxon>Sar</taxon>
        <taxon>Stramenopiles</taxon>
        <taxon>Ochrophyta</taxon>
        <taxon>Bacillariophyta</taxon>
        <taxon>Coscinodiscophyceae</taxon>
        <taxon>Thalassiosirophycidae</taxon>
        <taxon>Thalassiosirales</taxon>
        <taxon>Thalassiosiraceae</taxon>
        <taxon>Thalassiosira</taxon>
    </lineage>
</organism>
<reference evidence="7 8" key="2">
    <citation type="journal article" date="2008" name="Nature">
        <title>The Phaeodactylum genome reveals the evolutionary history of diatom genomes.</title>
        <authorList>
            <person name="Bowler C."/>
            <person name="Allen A.E."/>
            <person name="Badger J.H."/>
            <person name="Grimwood J."/>
            <person name="Jabbari K."/>
            <person name="Kuo A."/>
            <person name="Maheswari U."/>
            <person name="Martens C."/>
            <person name="Maumus F."/>
            <person name="Otillar R.P."/>
            <person name="Rayko E."/>
            <person name="Salamov A."/>
            <person name="Vandepoele K."/>
            <person name="Beszteri B."/>
            <person name="Gruber A."/>
            <person name="Heijde M."/>
            <person name="Katinka M."/>
            <person name="Mock T."/>
            <person name="Valentin K."/>
            <person name="Verret F."/>
            <person name="Berges J.A."/>
            <person name="Brownlee C."/>
            <person name="Cadoret J.P."/>
            <person name="Chiovitti A."/>
            <person name="Choi C.J."/>
            <person name="Coesel S."/>
            <person name="De Martino A."/>
            <person name="Detter J.C."/>
            <person name="Durkin C."/>
            <person name="Falciatore A."/>
            <person name="Fournet J."/>
            <person name="Haruta M."/>
            <person name="Huysman M.J."/>
            <person name="Jenkins B.D."/>
            <person name="Jiroutova K."/>
            <person name="Jorgensen R.E."/>
            <person name="Joubert Y."/>
            <person name="Kaplan A."/>
            <person name="Kroger N."/>
            <person name="Kroth P.G."/>
            <person name="La Roche J."/>
            <person name="Lindquist E."/>
            <person name="Lommer M."/>
            <person name="Martin-Jezequel V."/>
            <person name="Lopez P.J."/>
            <person name="Lucas S."/>
            <person name="Mangogna M."/>
            <person name="McGinnis K."/>
            <person name="Medlin L.K."/>
            <person name="Montsant A."/>
            <person name="Oudot-Le Secq M.P."/>
            <person name="Napoli C."/>
            <person name="Obornik M."/>
            <person name="Parker M.S."/>
            <person name="Petit J.L."/>
            <person name="Porcel B.M."/>
            <person name="Poulsen N."/>
            <person name="Robison M."/>
            <person name="Rychlewski L."/>
            <person name="Rynearson T.A."/>
            <person name="Schmutz J."/>
            <person name="Shapiro H."/>
            <person name="Siaut M."/>
            <person name="Stanley M."/>
            <person name="Sussman M.R."/>
            <person name="Taylor A.R."/>
            <person name="Vardi A."/>
            <person name="von Dassow P."/>
            <person name="Vyverman W."/>
            <person name="Willis A."/>
            <person name="Wyrwicz L.S."/>
            <person name="Rokhsar D.S."/>
            <person name="Weissenbach J."/>
            <person name="Armbrust E.V."/>
            <person name="Green B.R."/>
            <person name="Van de Peer Y."/>
            <person name="Grigoriev I.V."/>
        </authorList>
    </citation>
    <scope>NUCLEOTIDE SEQUENCE [LARGE SCALE GENOMIC DNA]</scope>
    <source>
        <strain evidence="7 8">CCMP1335</strain>
    </source>
</reference>
<dbReference type="OMA" id="DYHDHAN"/>
<sequence length="463" mass="51360">MCITSTSRRRSLNIQLLPTHLLKASSSTTGEETATASAAATKPTSVELKNAYVPPESVQSARRSPSPDASPSSHNKSNAVVQHDYHDHANDYCPAPSSVKHKAKGGVIIPFPVKLHSMLDAIEADGYAHVVSWQPHGRCFLVHKPKEFVGHIMPKYFKQSKMASFQRQLNLYGFNRLTGGIDKGGYYHELFLKGKVTLAYDIQRMRVKGTGVRLPTNPDSEPNFYSFPPVSTDGKKMPALPLPMETTSSSPSTSRRAKKTSQSAVFNLEQRHAQLQLESYEHTRKIRAATGITTAKTAAVRPFMTQNRQQQLQREGEDVIFFEGCPFHYLDPEALAPAPDTAKSPIQVRAAPAYSRPTLHKSSSTVVSESDDSDSEFLPSFSAANMDWEGPLSSPSLQAHMRRPSFQTFDNSIKKTVGSLEDDIESFFSGFDMPVERYHEQIEKMSEDDDTAFGFLLEQAISE</sequence>
<dbReference type="SMART" id="SM00415">
    <property type="entry name" value="HSF"/>
    <property type="match status" value="1"/>
</dbReference>
<feature type="compositionally biased region" description="Low complexity" evidence="5">
    <location>
        <begin position="24"/>
        <end position="45"/>
    </location>
</feature>
<dbReference type="InterPro" id="IPR036390">
    <property type="entry name" value="WH_DNA-bd_sf"/>
</dbReference>
<dbReference type="PaxDb" id="35128-Thaps22454"/>
<dbReference type="GO" id="GO:0003700">
    <property type="term" value="F:DNA-binding transcription factor activity"/>
    <property type="evidence" value="ECO:0007669"/>
    <property type="project" value="InterPro"/>
</dbReference>
<feature type="compositionally biased region" description="Low complexity" evidence="5">
    <location>
        <begin position="60"/>
        <end position="73"/>
    </location>
</feature>
<evidence type="ECO:0000256" key="4">
    <source>
        <dbReference type="RuleBase" id="RU004020"/>
    </source>
</evidence>
<proteinExistence type="inferred from homology"/>
<dbReference type="InterPro" id="IPR036388">
    <property type="entry name" value="WH-like_DNA-bd_sf"/>
</dbReference>
<dbReference type="SUPFAM" id="SSF46785">
    <property type="entry name" value="Winged helix' DNA-binding domain"/>
    <property type="match status" value="1"/>
</dbReference>
<dbReference type="AlphaFoldDB" id="B8C0G4"/>
<comment type="subcellular location">
    <subcellularLocation>
        <location evidence="1">Nucleus</location>
    </subcellularLocation>
</comment>
<dbReference type="GO" id="GO:0005634">
    <property type="term" value="C:nucleus"/>
    <property type="evidence" value="ECO:0007669"/>
    <property type="project" value="UniProtKB-SubCell"/>
</dbReference>
<dbReference type="EMBL" id="CM000641">
    <property type="protein sequence ID" value="EED93513.1"/>
    <property type="molecule type" value="Genomic_DNA"/>
</dbReference>
<dbReference type="InParanoid" id="B8C0G4"/>
<evidence type="ECO:0000313" key="7">
    <source>
        <dbReference type="EMBL" id="EED93513.1"/>
    </source>
</evidence>
<comment type="similarity">
    <text evidence="4">Belongs to the HSF family.</text>
</comment>
<dbReference type="PANTHER" id="PTHR10015:SF206">
    <property type="entry name" value="HSF-TYPE DNA-BINDING DOMAIN-CONTAINING PROTEIN"/>
    <property type="match status" value="1"/>
</dbReference>
<dbReference type="PRINTS" id="PR00056">
    <property type="entry name" value="HSFDOMAIN"/>
</dbReference>